<dbReference type="AlphaFoldDB" id="A0A9N8JT18"/>
<sequence length="117" mass="12497">MASCVACQHLHPLGSCPLKRAGVEYCGLCGLAHYGFSRICPHINSETQVREMIQAVKLSSEPGHLKSETLKYLTGLKGTLVQKKKKEAEKKAAAASGSAYPSAGPSTVPGQQPFHMM</sequence>
<keyword evidence="4" id="KW-1185">Reference proteome</keyword>
<name>A0A9N8JT18_9PEZI</name>
<dbReference type="InterPro" id="IPR040934">
    <property type="entry name" value="Znf-CCCH_6"/>
</dbReference>
<evidence type="ECO:0000259" key="2">
    <source>
        <dbReference type="Pfam" id="PF18585"/>
    </source>
</evidence>
<evidence type="ECO:0000313" key="3">
    <source>
        <dbReference type="EMBL" id="CAD0094124.1"/>
    </source>
</evidence>
<proteinExistence type="predicted"/>
<accession>A0A9N8JT18</accession>
<protein>
    <recommendedName>
        <fullName evidence="2">Mit1 C-terminal Zn finger 2 domain-containing protein</fullName>
    </recommendedName>
</protein>
<dbReference type="Proteomes" id="UP000716446">
    <property type="component" value="Unassembled WGS sequence"/>
</dbReference>
<gene>
    <name evidence="3" type="ORF">AWRI4619_LOCUS8222</name>
</gene>
<evidence type="ECO:0000313" key="4">
    <source>
        <dbReference type="Proteomes" id="UP000716446"/>
    </source>
</evidence>
<dbReference type="EMBL" id="CAIJEN010000014">
    <property type="protein sequence ID" value="CAD0094124.1"/>
    <property type="molecule type" value="Genomic_DNA"/>
</dbReference>
<organism evidence="3 4">
    <name type="scientific">Aureobasidium vineae</name>
    <dbReference type="NCBI Taxonomy" id="2773715"/>
    <lineage>
        <taxon>Eukaryota</taxon>
        <taxon>Fungi</taxon>
        <taxon>Dikarya</taxon>
        <taxon>Ascomycota</taxon>
        <taxon>Pezizomycotina</taxon>
        <taxon>Dothideomycetes</taxon>
        <taxon>Dothideomycetidae</taxon>
        <taxon>Dothideales</taxon>
        <taxon>Saccotheciaceae</taxon>
        <taxon>Aureobasidium</taxon>
    </lineage>
</organism>
<feature type="region of interest" description="Disordered" evidence="1">
    <location>
        <begin position="91"/>
        <end position="117"/>
    </location>
</feature>
<comment type="caution">
    <text evidence="3">The sequence shown here is derived from an EMBL/GenBank/DDBJ whole genome shotgun (WGS) entry which is preliminary data.</text>
</comment>
<dbReference type="Pfam" id="PF18585">
    <property type="entry name" value="zf-CCCH_6"/>
    <property type="match status" value="1"/>
</dbReference>
<feature type="domain" description="Mit1 C-terminal Zn finger 2" evidence="2">
    <location>
        <begin position="24"/>
        <end position="75"/>
    </location>
</feature>
<evidence type="ECO:0000256" key="1">
    <source>
        <dbReference type="SAM" id="MobiDB-lite"/>
    </source>
</evidence>
<reference evidence="3" key="1">
    <citation type="submission" date="2020-06" db="EMBL/GenBank/DDBJ databases">
        <authorList>
            <person name="Onetto C."/>
        </authorList>
    </citation>
    <scope>NUCLEOTIDE SEQUENCE</scope>
</reference>